<keyword evidence="8" id="KW-1185">Reference proteome</keyword>
<organism evidence="7 8">
    <name type="scientific">Armillaria borealis</name>
    <dbReference type="NCBI Taxonomy" id="47425"/>
    <lineage>
        <taxon>Eukaryota</taxon>
        <taxon>Fungi</taxon>
        <taxon>Dikarya</taxon>
        <taxon>Basidiomycota</taxon>
        <taxon>Agaricomycotina</taxon>
        <taxon>Agaricomycetes</taxon>
        <taxon>Agaricomycetidae</taxon>
        <taxon>Agaricales</taxon>
        <taxon>Marasmiineae</taxon>
        <taxon>Physalacriaceae</taxon>
        <taxon>Armillaria</taxon>
    </lineage>
</organism>
<dbReference type="AlphaFoldDB" id="A0AA39JLQ2"/>
<dbReference type="InterPro" id="IPR013083">
    <property type="entry name" value="Znf_RING/FYVE/PHD"/>
</dbReference>
<feature type="coiled-coil region" evidence="5">
    <location>
        <begin position="60"/>
        <end position="87"/>
    </location>
</feature>
<evidence type="ECO:0000256" key="1">
    <source>
        <dbReference type="ARBA" id="ARBA00022723"/>
    </source>
</evidence>
<evidence type="ECO:0000256" key="2">
    <source>
        <dbReference type="ARBA" id="ARBA00022771"/>
    </source>
</evidence>
<evidence type="ECO:0000256" key="3">
    <source>
        <dbReference type="ARBA" id="ARBA00022833"/>
    </source>
</evidence>
<dbReference type="InterPro" id="IPR027370">
    <property type="entry name" value="Znf-RING_euk"/>
</dbReference>
<dbReference type="InterPro" id="IPR017907">
    <property type="entry name" value="Znf_RING_CS"/>
</dbReference>
<accession>A0AA39JLQ2</accession>
<sequence>MPPNGHRTIPRHSAASVVLDAHRLTPPPASASNPSVCHDDVIEISSDEEDHATGNTDAQLELLKKQLSALRCQRAMLRSQLKAAQRVAEVSSGKIDPAVFDDHVNCDICTMKMRMPNIVTECGHSYCASCLHEWFSTTLFQYKLLHP</sequence>
<dbReference type="Gene3D" id="3.30.40.10">
    <property type="entry name" value="Zinc/RING finger domain, C3HC4 (zinc finger)"/>
    <property type="match status" value="1"/>
</dbReference>
<reference evidence="7" key="1">
    <citation type="submission" date="2023-06" db="EMBL/GenBank/DDBJ databases">
        <authorList>
            <consortium name="Lawrence Berkeley National Laboratory"/>
            <person name="Ahrendt S."/>
            <person name="Sahu N."/>
            <person name="Indic B."/>
            <person name="Wong-Bajracharya J."/>
            <person name="Merenyi Z."/>
            <person name="Ke H.-M."/>
            <person name="Monk M."/>
            <person name="Kocsube S."/>
            <person name="Drula E."/>
            <person name="Lipzen A."/>
            <person name="Balint B."/>
            <person name="Henrissat B."/>
            <person name="Andreopoulos B."/>
            <person name="Martin F.M."/>
            <person name="Harder C.B."/>
            <person name="Rigling D."/>
            <person name="Ford K.L."/>
            <person name="Foster G.D."/>
            <person name="Pangilinan J."/>
            <person name="Papanicolaou A."/>
            <person name="Barry K."/>
            <person name="LaButti K."/>
            <person name="Viragh M."/>
            <person name="Koriabine M."/>
            <person name="Yan M."/>
            <person name="Riley R."/>
            <person name="Champramary S."/>
            <person name="Plett K.L."/>
            <person name="Tsai I.J."/>
            <person name="Slot J."/>
            <person name="Sipos G."/>
            <person name="Plett J."/>
            <person name="Nagy L.G."/>
            <person name="Grigoriev I.V."/>
        </authorList>
    </citation>
    <scope>NUCLEOTIDE SEQUENCE</scope>
    <source>
        <strain evidence="7">FPL87.14</strain>
    </source>
</reference>
<evidence type="ECO:0000313" key="7">
    <source>
        <dbReference type="EMBL" id="KAK0445075.1"/>
    </source>
</evidence>
<dbReference type="SUPFAM" id="SSF57850">
    <property type="entry name" value="RING/U-box"/>
    <property type="match status" value="1"/>
</dbReference>
<dbReference type="PROSITE" id="PS00518">
    <property type="entry name" value="ZF_RING_1"/>
    <property type="match status" value="1"/>
</dbReference>
<dbReference type="GO" id="GO:0008270">
    <property type="term" value="F:zinc ion binding"/>
    <property type="evidence" value="ECO:0007669"/>
    <property type="project" value="UniProtKB-KW"/>
</dbReference>
<dbReference type="InterPro" id="IPR001841">
    <property type="entry name" value="Znf_RING"/>
</dbReference>
<comment type="caution">
    <text evidence="7">The sequence shown here is derived from an EMBL/GenBank/DDBJ whole genome shotgun (WGS) entry which is preliminary data.</text>
</comment>
<evidence type="ECO:0000256" key="4">
    <source>
        <dbReference type="PROSITE-ProRule" id="PRU00175"/>
    </source>
</evidence>
<feature type="domain" description="RING-type" evidence="6">
    <location>
        <begin position="106"/>
        <end position="134"/>
    </location>
</feature>
<keyword evidence="2 4" id="KW-0863">Zinc-finger</keyword>
<dbReference type="Pfam" id="PF13445">
    <property type="entry name" value="zf-RING_UBOX"/>
    <property type="match status" value="1"/>
</dbReference>
<keyword evidence="1" id="KW-0479">Metal-binding</keyword>
<keyword evidence="3" id="KW-0862">Zinc</keyword>
<evidence type="ECO:0000313" key="8">
    <source>
        <dbReference type="Proteomes" id="UP001175226"/>
    </source>
</evidence>
<gene>
    <name evidence="7" type="ORF">EV421DRAFT_1902533</name>
</gene>
<dbReference type="PROSITE" id="PS50089">
    <property type="entry name" value="ZF_RING_2"/>
    <property type="match status" value="1"/>
</dbReference>
<proteinExistence type="predicted"/>
<evidence type="ECO:0000256" key="5">
    <source>
        <dbReference type="SAM" id="Coils"/>
    </source>
</evidence>
<keyword evidence="5" id="KW-0175">Coiled coil</keyword>
<name>A0AA39JLQ2_9AGAR</name>
<evidence type="ECO:0000259" key="6">
    <source>
        <dbReference type="PROSITE" id="PS50089"/>
    </source>
</evidence>
<protein>
    <recommendedName>
        <fullName evidence="6">RING-type domain-containing protein</fullName>
    </recommendedName>
</protein>
<dbReference type="EMBL" id="JAUEPT010000017">
    <property type="protein sequence ID" value="KAK0445075.1"/>
    <property type="molecule type" value="Genomic_DNA"/>
</dbReference>
<dbReference type="Proteomes" id="UP001175226">
    <property type="component" value="Unassembled WGS sequence"/>
</dbReference>